<dbReference type="Proteomes" id="UP000675880">
    <property type="component" value="Unassembled WGS sequence"/>
</dbReference>
<proteinExistence type="predicted"/>
<name>A0ABN7KJG7_9BACT</name>
<sequence length="63" mass="6474">MVTIRAPSCCGLSCSVELVLHQGADCVVFGTQALGKPGEFRGFACTSGRFHLPVDGGETVCSA</sequence>
<accession>A0ABN7KJG7</accession>
<evidence type="ECO:0000313" key="2">
    <source>
        <dbReference type="Proteomes" id="UP000675880"/>
    </source>
</evidence>
<gene>
    <name evidence="1" type="ORF">NSPZN2_10494</name>
</gene>
<keyword evidence="2" id="KW-1185">Reference proteome</keyword>
<organism evidence="1 2">
    <name type="scientific">Nitrospira defluvii</name>
    <dbReference type="NCBI Taxonomy" id="330214"/>
    <lineage>
        <taxon>Bacteria</taxon>
        <taxon>Pseudomonadati</taxon>
        <taxon>Nitrospirota</taxon>
        <taxon>Nitrospiria</taxon>
        <taxon>Nitrospirales</taxon>
        <taxon>Nitrospiraceae</taxon>
        <taxon>Nitrospira</taxon>
    </lineage>
</organism>
<comment type="caution">
    <text evidence="1">The sequence shown here is derived from an EMBL/GenBank/DDBJ whole genome shotgun (WGS) entry which is preliminary data.</text>
</comment>
<evidence type="ECO:0000313" key="1">
    <source>
        <dbReference type="EMBL" id="CAE6696745.1"/>
    </source>
</evidence>
<protein>
    <submittedName>
        <fullName evidence="1">Uncharacterized protein</fullName>
    </submittedName>
</protein>
<dbReference type="EMBL" id="CAJNBJ010000001">
    <property type="protein sequence ID" value="CAE6696745.1"/>
    <property type="molecule type" value="Genomic_DNA"/>
</dbReference>
<reference evidence="1 2" key="1">
    <citation type="submission" date="2021-02" db="EMBL/GenBank/DDBJ databases">
        <authorList>
            <person name="Han P."/>
        </authorList>
    </citation>
    <scope>NUCLEOTIDE SEQUENCE [LARGE SCALE GENOMIC DNA]</scope>
    <source>
        <strain evidence="1">Candidatus Nitrospira sp. ZN2</strain>
    </source>
</reference>